<evidence type="ECO:0000313" key="1">
    <source>
        <dbReference type="EMBL" id="KAF2161935.1"/>
    </source>
</evidence>
<gene>
    <name evidence="1" type="ORF">M409DRAFT_27661</name>
</gene>
<proteinExistence type="predicted"/>
<evidence type="ECO:0000313" key="2">
    <source>
        <dbReference type="Proteomes" id="UP000799537"/>
    </source>
</evidence>
<organism evidence="1 2">
    <name type="scientific">Zasmidium cellare ATCC 36951</name>
    <dbReference type="NCBI Taxonomy" id="1080233"/>
    <lineage>
        <taxon>Eukaryota</taxon>
        <taxon>Fungi</taxon>
        <taxon>Dikarya</taxon>
        <taxon>Ascomycota</taxon>
        <taxon>Pezizomycotina</taxon>
        <taxon>Dothideomycetes</taxon>
        <taxon>Dothideomycetidae</taxon>
        <taxon>Mycosphaerellales</taxon>
        <taxon>Mycosphaerellaceae</taxon>
        <taxon>Zasmidium</taxon>
    </lineage>
</organism>
<dbReference type="AlphaFoldDB" id="A0A6A6C4I5"/>
<dbReference type="EMBL" id="ML993616">
    <property type="protein sequence ID" value="KAF2161935.1"/>
    <property type="molecule type" value="Genomic_DNA"/>
</dbReference>
<reference evidence="1" key="1">
    <citation type="journal article" date="2020" name="Stud. Mycol.">
        <title>101 Dothideomycetes genomes: a test case for predicting lifestyles and emergence of pathogens.</title>
        <authorList>
            <person name="Haridas S."/>
            <person name="Albert R."/>
            <person name="Binder M."/>
            <person name="Bloem J."/>
            <person name="Labutti K."/>
            <person name="Salamov A."/>
            <person name="Andreopoulos B."/>
            <person name="Baker S."/>
            <person name="Barry K."/>
            <person name="Bills G."/>
            <person name="Bluhm B."/>
            <person name="Cannon C."/>
            <person name="Castanera R."/>
            <person name="Culley D."/>
            <person name="Daum C."/>
            <person name="Ezra D."/>
            <person name="Gonzalez J."/>
            <person name="Henrissat B."/>
            <person name="Kuo A."/>
            <person name="Liang C."/>
            <person name="Lipzen A."/>
            <person name="Lutzoni F."/>
            <person name="Magnuson J."/>
            <person name="Mondo S."/>
            <person name="Nolan M."/>
            <person name="Ohm R."/>
            <person name="Pangilinan J."/>
            <person name="Park H.-J."/>
            <person name="Ramirez L."/>
            <person name="Alfaro M."/>
            <person name="Sun H."/>
            <person name="Tritt A."/>
            <person name="Yoshinaga Y."/>
            <person name="Zwiers L.-H."/>
            <person name="Turgeon B."/>
            <person name="Goodwin S."/>
            <person name="Spatafora J."/>
            <person name="Crous P."/>
            <person name="Grigoriev I."/>
        </authorList>
    </citation>
    <scope>NUCLEOTIDE SEQUENCE</scope>
    <source>
        <strain evidence="1">ATCC 36951</strain>
    </source>
</reference>
<dbReference type="GeneID" id="54561938"/>
<dbReference type="RefSeq" id="XP_033662824.1">
    <property type="nucleotide sequence ID" value="XM_033808666.1"/>
</dbReference>
<dbReference type="Proteomes" id="UP000799537">
    <property type="component" value="Unassembled WGS sequence"/>
</dbReference>
<sequence>MKPFPFFRLSQEVRDQIYNELEIKSVWVSVIVPPRASDIKSGDKTSVAIKFMVKVSPMPVTNFALVSRTFKYEYETELRRHLRLNMGSVSKRPFWPESLTEYDSRVRRLLRGVLEAEARIWHLGGASHDAEAYCRVRELLLPLLPNVKSFTQDLLFQLPATAFDPDDKPVGLLDTTFLDQRLPLPDQARKIPLKTRVYLTSALVSINPNYRPTADDIREFSILEFENPEAIRSCIKIFPRTTLFFELRRRRRMVEWFGDWIWCLRRVRRCMIGEYP</sequence>
<keyword evidence="2" id="KW-1185">Reference proteome</keyword>
<name>A0A6A6C4I5_ZASCE</name>
<accession>A0A6A6C4I5</accession>
<protein>
    <submittedName>
        <fullName evidence="1">Uncharacterized protein</fullName>
    </submittedName>
</protein>